<evidence type="ECO:0000313" key="3">
    <source>
        <dbReference type="EMBL" id="MCG4616919.1"/>
    </source>
</evidence>
<proteinExistence type="inferred from homology"/>
<comment type="caution">
    <text evidence="3">The sequence shown here is derived from an EMBL/GenBank/DDBJ whole genome shotgun (WGS) entry which is preliminary data.</text>
</comment>
<protein>
    <submittedName>
        <fullName evidence="3">Type II toxin-antitoxin system RelB/DinJ family antitoxin</fullName>
    </submittedName>
</protein>
<evidence type="ECO:0000313" key="4">
    <source>
        <dbReference type="Proteomes" id="UP001200537"/>
    </source>
</evidence>
<dbReference type="InterPro" id="IPR007337">
    <property type="entry name" value="RelB/DinJ"/>
</dbReference>
<dbReference type="NCBIfam" id="TIGR02384">
    <property type="entry name" value="RelB_DinJ"/>
    <property type="match status" value="1"/>
</dbReference>
<evidence type="ECO:0000256" key="2">
    <source>
        <dbReference type="ARBA" id="ARBA00022649"/>
    </source>
</evidence>
<sequence>MNTSTATRINFRTDLKTKRSAEKLFDDLGLDMTTALNMFLKQAVREQALPIRPALTYTPNAQTAHALAHTQRVIEGKDPEDGAVFEDANQAADFLDSLA</sequence>
<evidence type="ECO:0000256" key="1">
    <source>
        <dbReference type="ARBA" id="ARBA00010562"/>
    </source>
</evidence>
<dbReference type="GO" id="GO:0006351">
    <property type="term" value="P:DNA-templated transcription"/>
    <property type="evidence" value="ECO:0007669"/>
    <property type="project" value="TreeGrafter"/>
</dbReference>
<dbReference type="EMBL" id="JAKNHJ010000001">
    <property type="protein sequence ID" value="MCG4616919.1"/>
    <property type="molecule type" value="Genomic_DNA"/>
</dbReference>
<dbReference type="PANTHER" id="PTHR38781:SF1">
    <property type="entry name" value="ANTITOXIN DINJ-RELATED"/>
    <property type="match status" value="1"/>
</dbReference>
<dbReference type="PANTHER" id="PTHR38781">
    <property type="entry name" value="ANTITOXIN DINJ-RELATED"/>
    <property type="match status" value="1"/>
</dbReference>
<dbReference type="GO" id="GO:0006355">
    <property type="term" value="P:regulation of DNA-templated transcription"/>
    <property type="evidence" value="ECO:0007669"/>
    <property type="project" value="InterPro"/>
</dbReference>
<gene>
    <name evidence="3" type="ORF">L0M99_00215</name>
</gene>
<name>A0AAJ1B9P5_9ACTO</name>
<dbReference type="AlphaFoldDB" id="A0AAJ1B9P5"/>
<reference evidence="3" key="1">
    <citation type="submission" date="2022-01" db="EMBL/GenBank/DDBJ databases">
        <title>Collection of gut derived symbiotic bacterial strains cultured from healthy donors.</title>
        <authorList>
            <person name="Lin H."/>
            <person name="Kohout C."/>
            <person name="Waligurski E."/>
            <person name="Pamer E.G."/>
        </authorList>
    </citation>
    <scope>NUCLEOTIDE SEQUENCE</scope>
    <source>
        <strain evidence="3">DFI.7.46</strain>
    </source>
</reference>
<dbReference type="Pfam" id="PF04221">
    <property type="entry name" value="RelB"/>
    <property type="match status" value="1"/>
</dbReference>
<dbReference type="RefSeq" id="WP_024058504.1">
    <property type="nucleotide sequence ID" value="NZ_JAGZVZ010000003.1"/>
</dbReference>
<dbReference type="Gene3D" id="1.10.1220.10">
    <property type="entry name" value="Met repressor-like"/>
    <property type="match status" value="1"/>
</dbReference>
<keyword evidence="2" id="KW-1277">Toxin-antitoxin system</keyword>
<organism evidence="3 4">
    <name type="scientific">Varibaculum cambriense</name>
    <dbReference type="NCBI Taxonomy" id="184870"/>
    <lineage>
        <taxon>Bacteria</taxon>
        <taxon>Bacillati</taxon>
        <taxon>Actinomycetota</taxon>
        <taxon>Actinomycetes</taxon>
        <taxon>Actinomycetales</taxon>
        <taxon>Actinomycetaceae</taxon>
        <taxon>Varibaculum</taxon>
    </lineage>
</organism>
<dbReference type="Proteomes" id="UP001200537">
    <property type="component" value="Unassembled WGS sequence"/>
</dbReference>
<accession>A0AAJ1B9P5</accession>
<comment type="similarity">
    <text evidence="1">Belongs to the RelB/DinJ antitoxin family.</text>
</comment>
<dbReference type="InterPro" id="IPR013321">
    <property type="entry name" value="Arc_rbn_hlx_hlx"/>
</dbReference>